<organism evidence="1 2">
    <name type="scientific">Arctium lappa</name>
    <name type="common">Greater burdock</name>
    <name type="synonym">Lappa major</name>
    <dbReference type="NCBI Taxonomy" id="4217"/>
    <lineage>
        <taxon>Eukaryota</taxon>
        <taxon>Viridiplantae</taxon>
        <taxon>Streptophyta</taxon>
        <taxon>Embryophyta</taxon>
        <taxon>Tracheophyta</taxon>
        <taxon>Spermatophyta</taxon>
        <taxon>Magnoliopsida</taxon>
        <taxon>eudicotyledons</taxon>
        <taxon>Gunneridae</taxon>
        <taxon>Pentapetalae</taxon>
        <taxon>asterids</taxon>
        <taxon>campanulids</taxon>
        <taxon>Asterales</taxon>
        <taxon>Asteraceae</taxon>
        <taxon>Carduoideae</taxon>
        <taxon>Cardueae</taxon>
        <taxon>Arctiinae</taxon>
        <taxon>Arctium</taxon>
    </lineage>
</organism>
<keyword evidence="2" id="KW-1185">Reference proteome</keyword>
<accession>A0ACB9FEJ4</accession>
<evidence type="ECO:0000313" key="1">
    <source>
        <dbReference type="EMBL" id="KAI3769577.1"/>
    </source>
</evidence>
<dbReference type="Proteomes" id="UP001055879">
    <property type="component" value="Linkage Group LG01"/>
</dbReference>
<reference evidence="1 2" key="2">
    <citation type="journal article" date="2022" name="Mol. Ecol. Resour.">
        <title>The genomes of chicory, endive, great burdock and yacon provide insights into Asteraceae paleo-polyploidization history and plant inulin production.</title>
        <authorList>
            <person name="Fan W."/>
            <person name="Wang S."/>
            <person name="Wang H."/>
            <person name="Wang A."/>
            <person name="Jiang F."/>
            <person name="Liu H."/>
            <person name="Zhao H."/>
            <person name="Xu D."/>
            <person name="Zhang Y."/>
        </authorList>
    </citation>
    <scope>NUCLEOTIDE SEQUENCE [LARGE SCALE GENOMIC DNA]</scope>
    <source>
        <strain evidence="2">cv. Niubang</strain>
    </source>
</reference>
<proteinExistence type="predicted"/>
<gene>
    <name evidence="1" type="ORF">L6452_00686</name>
</gene>
<reference evidence="2" key="1">
    <citation type="journal article" date="2022" name="Mol. Ecol. Resour.">
        <title>The genomes of chicory, endive, great burdock and yacon provide insights into Asteraceae palaeo-polyploidization history and plant inulin production.</title>
        <authorList>
            <person name="Fan W."/>
            <person name="Wang S."/>
            <person name="Wang H."/>
            <person name="Wang A."/>
            <person name="Jiang F."/>
            <person name="Liu H."/>
            <person name="Zhao H."/>
            <person name="Xu D."/>
            <person name="Zhang Y."/>
        </authorList>
    </citation>
    <scope>NUCLEOTIDE SEQUENCE [LARGE SCALE GENOMIC DNA]</scope>
    <source>
        <strain evidence="2">cv. Niubang</strain>
    </source>
</reference>
<dbReference type="EMBL" id="CM042047">
    <property type="protein sequence ID" value="KAI3769577.1"/>
    <property type="molecule type" value="Genomic_DNA"/>
</dbReference>
<name>A0ACB9FEJ4_ARCLA</name>
<protein>
    <submittedName>
        <fullName evidence="1">Uncharacterized protein</fullName>
    </submittedName>
</protein>
<evidence type="ECO:0000313" key="2">
    <source>
        <dbReference type="Proteomes" id="UP001055879"/>
    </source>
</evidence>
<comment type="caution">
    <text evidence="1">The sequence shown here is derived from an EMBL/GenBank/DDBJ whole genome shotgun (WGS) entry which is preliminary data.</text>
</comment>
<sequence length="342" mass="36832">MDAWKEACVGPPPSSVLFPPGIYIVFPRVDLKGPCKGPIEFKATGATIMAPPALEPFKTASWIKFMNVDKLTMTGGTYDGQGQAAWKANKCPEYTKKCELPPNIRWSNITNSLVKDVTSANSKYIHMHILKCANSSLDHVTIDAPGTSVNTKGIHIKESSGINITNTNIKTGDACISFGYGSKNVHVEKVTCGPGRGFSTAILGTYEIEAPIAGIWIKNCTITDALNGVMIQSLFDSKTTTASDMHFDDIIMNNGFPSRVKISNVSFRNIRGSSSTKEAMRLACSSWEPCVNVEVADINLTFTGPGGPATSVCCVVEPKVVGKVVPPIRMVDESECLNKGYL</sequence>